<dbReference type="Pfam" id="PF06732">
    <property type="entry name" value="Pescadillo_N"/>
    <property type="match status" value="1"/>
</dbReference>
<feature type="coiled-coil region" evidence="4">
    <location>
        <begin position="563"/>
        <end position="590"/>
    </location>
</feature>
<evidence type="ECO:0000256" key="1">
    <source>
        <dbReference type="ARBA" id="ARBA00022517"/>
    </source>
</evidence>
<dbReference type="SUPFAM" id="SSF52113">
    <property type="entry name" value="BRCT domain"/>
    <property type="match status" value="1"/>
</dbReference>
<dbReference type="Proteomes" id="UP000007110">
    <property type="component" value="Unassembled WGS sequence"/>
</dbReference>
<name>A0A7M7T269_STRPU</name>
<dbReference type="PANTHER" id="PTHR12221:SF6">
    <property type="entry name" value="PESCADILLO HOMOLOG"/>
    <property type="match status" value="1"/>
</dbReference>
<dbReference type="GO" id="GO:0000463">
    <property type="term" value="P:maturation of LSU-rRNA from tricistronic rRNA transcript (SSU-rRNA, 5.8S rRNA, LSU-rRNA)"/>
    <property type="evidence" value="ECO:0000318"/>
    <property type="project" value="GO_Central"/>
</dbReference>
<feature type="compositionally biased region" description="Acidic residues" evidence="5">
    <location>
        <begin position="459"/>
        <end position="501"/>
    </location>
</feature>
<dbReference type="RefSeq" id="XP_030848360.1">
    <property type="nucleotide sequence ID" value="XM_030992500.1"/>
</dbReference>
<keyword evidence="1 4" id="KW-0690">Ribosome biogenesis</keyword>
<dbReference type="SMART" id="SM00292">
    <property type="entry name" value="BRCT"/>
    <property type="match status" value="1"/>
</dbReference>
<comment type="subcellular location">
    <subcellularLocation>
        <location evidence="4">Nucleus</location>
        <location evidence="4">Nucleolus</location>
    </subcellularLocation>
    <subcellularLocation>
        <location evidence="4">Nucleus</location>
        <location evidence="4">Nucleoplasm</location>
    </subcellularLocation>
</comment>
<evidence type="ECO:0000256" key="2">
    <source>
        <dbReference type="ARBA" id="ARBA00022552"/>
    </source>
</evidence>
<dbReference type="Pfam" id="PF16589">
    <property type="entry name" value="BRCT_2"/>
    <property type="match status" value="1"/>
</dbReference>
<dbReference type="GO" id="GO:0070545">
    <property type="term" value="C:PeBoW complex"/>
    <property type="evidence" value="ECO:0000318"/>
    <property type="project" value="GO_Central"/>
</dbReference>
<dbReference type="HAMAP" id="MF_03028">
    <property type="entry name" value="Pescadillo"/>
    <property type="match status" value="1"/>
</dbReference>
<feature type="region of interest" description="Disordered" evidence="5">
    <location>
        <begin position="436"/>
        <end position="508"/>
    </location>
</feature>
<dbReference type="OMA" id="QKVTWIV"/>
<evidence type="ECO:0000259" key="6">
    <source>
        <dbReference type="PROSITE" id="PS50172"/>
    </source>
</evidence>
<dbReference type="CDD" id="cd17709">
    <property type="entry name" value="BRCT_pescadillo_like"/>
    <property type="match status" value="1"/>
</dbReference>
<keyword evidence="4" id="KW-0175">Coiled coil</keyword>
<evidence type="ECO:0000256" key="3">
    <source>
        <dbReference type="ARBA" id="ARBA00023242"/>
    </source>
</evidence>
<organism evidence="7 8">
    <name type="scientific">Strongylocentrotus purpuratus</name>
    <name type="common">Purple sea urchin</name>
    <dbReference type="NCBI Taxonomy" id="7668"/>
    <lineage>
        <taxon>Eukaryota</taxon>
        <taxon>Metazoa</taxon>
        <taxon>Echinodermata</taxon>
        <taxon>Eleutherozoa</taxon>
        <taxon>Echinozoa</taxon>
        <taxon>Echinoidea</taxon>
        <taxon>Euechinoidea</taxon>
        <taxon>Echinacea</taxon>
        <taxon>Camarodonta</taxon>
        <taxon>Echinidea</taxon>
        <taxon>Strongylocentrotidae</taxon>
        <taxon>Strongylocentrotus</taxon>
    </lineage>
</organism>
<dbReference type="GO" id="GO:0000466">
    <property type="term" value="P:maturation of 5.8S rRNA from tricistronic rRNA transcript (SSU-rRNA, 5.8S rRNA, LSU-rRNA)"/>
    <property type="evidence" value="ECO:0007669"/>
    <property type="project" value="UniProtKB-UniRule"/>
</dbReference>
<dbReference type="InParanoid" id="A0A7M7T269"/>
<dbReference type="OrthoDB" id="10264910at2759"/>
<comment type="function">
    <text evidence="4">Required for maturation of ribosomal RNAs and formation of the large ribosomal subunit.</text>
</comment>
<dbReference type="GeneID" id="591435"/>
<evidence type="ECO:0000313" key="7">
    <source>
        <dbReference type="EnsemblMetazoa" id="XP_030848360"/>
    </source>
</evidence>
<keyword evidence="2 4" id="KW-0698">rRNA processing</keyword>
<dbReference type="InterPro" id="IPR001357">
    <property type="entry name" value="BRCT_dom"/>
</dbReference>
<dbReference type="GO" id="GO:0005654">
    <property type="term" value="C:nucleoplasm"/>
    <property type="evidence" value="ECO:0007669"/>
    <property type="project" value="UniProtKB-SubCell"/>
</dbReference>
<keyword evidence="3 4" id="KW-0539">Nucleus</keyword>
<dbReference type="KEGG" id="spu:591435"/>
<evidence type="ECO:0000256" key="4">
    <source>
        <dbReference type="HAMAP-Rule" id="MF_03028"/>
    </source>
</evidence>
<dbReference type="FunCoup" id="A0A7M7T269">
    <property type="interactions" value="1890"/>
</dbReference>
<reference evidence="7" key="2">
    <citation type="submission" date="2021-01" db="UniProtKB">
        <authorList>
            <consortium name="EnsemblMetazoa"/>
        </authorList>
    </citation>
    <scope>IDENTIFICATION</scope>
</reference>
<dbReference type="InterPro" id="IPR010613">
    <property type="entry name" value="PES"/>
</dbReference>
<dbReference type="InterPro" id="IPR036420">
    <property type="entry name" value="BRCT_dom_sf"/>
</dbReference>
<dbReference type="AlphaFoldDB" id="A0A7M7T269"/>
<dbReference type="GO" id="GO:0030687">
    <property type="term" value="C:preribosome, large subunit precursor"/>
    <property type="evidence" value="ECO:0007669"/>
    <property type="project" value="UniProtKB-UniRule"/>
</dbReference>
<sequence>MGKEKKKFKSGIATSFITRASAVKRLQLNLVNFRRLCILKGIYPVEPKSIRKAGKGQRLHRTYFRFKDIQFLAHEPIVEKFRDHRVFVRKVRKAKAKKEWATVNRLCRNEPKYRLDHIVKERYPTFVDALRDLEDPLTLCSLFSTFRKNAKVKSEVLPLCRRLIVEFMNYVIASRSLRKVFLSIKGIYFQVEIKGQMLTWIIPYNFGYQVPGDVDLKIMSTFTEFYTTLVGFVNFKLYTSLNLHYPPKLSMAVQSTKSEAEQDEVDDAVDDLIGSFAHDLVKVNQGSSITGEDEEDNEQDDDQQEVLIAGGTVDEETVKKAREERDDMKRFKKLFEGCKFFLSREVPREAITFVIRCFGGQVSWDKTMFVGAPYEMSDETITHQIVDRPQQDKQYLSRYYIQPQWVFDCVNAHRLLPLEDYFPGVPLPPHLSPFVEDKEGSYLPPERMAMQDGNQKTESDDEEVGEEEEEEIIGESENEEDLEEGLSSDDEEEEEEEDETSIGDAEKKRLKQLSKLAQKQTMNLSVAEGEVEKVNPTWDAEKLARQERRLQEMMIPKKRKRLYDRLMKKKKEQAKEVRKLKEKRLKYDEEQKVNKKKKKVTAM</sequence>
<dbReference type="GO" id="GO:0003723">
    <property type="term" value="F:RNA binding"/>
    <property type="evidence" value="ECO:0000318"/>
    <property type="project" value="GO_Central"/>
</dbReference>
<dbReference type="EnsemblMetazoa" id="XM_030992500">
    <property type="protein sequence ID" value="XP_030848360"/>
    <property type="gene ID" value="LOC591435"/>
</dbReference>
<dbReference type="GO" id="GO:0043021">
    <property type="term" value="F:ribonucleoprotein complex binding"/>
    <property type="evidence" value="ECO:0007669"/>
    <property type="project" value="UniProtKB-UniRule"/>
</dbReference>
<dbReference type="FunFam" id="3.40.50.10190:FF:000002">
    <property type="entry name" value="Pescadillo homolog"/>
    <property type="match status" value="1"/>
</dbReference>
<dbReference type="PROSITE" id="PS50172">
    <property type="entry name" value="BRCT"/>
    <property type="match status" value="1"/>
</dbReference>
<comment type="similarity">
    <text evidence="4">Belongs to the pescadillo family.</text>
</comment>
<keyword evidence="8" id="KW-1185">Reference proteome</keyword>
<reference evidence="8" key="1">
    <citation type="submission" date="2015-02" db="EMBL/GenBank/DDBJ databases">
        <title>Genome sequencing for Strongylocentrotus purpuratus.</title>
        <authorList>
            <person name="Murali S."/>
            <person name="Liu Y."/>
            <person name="Vee V."/>
            <person name="English A."/>
            <person name="Wang M."/>
            <person name="Skinner E."/>
            <person name="Han Y."/>
            <person name="Muzny D.M."/>
            <person name="Worley K.C."/>
            <person name="Gibbs R.A."/>
        </authorList>
    </citation>
    <scope>NUCLEOTIDE SEQUENCE</scope>
</reference>
<accession>A0A7M7T269</accession>
<dbReference type="Gene3D" id="3.40.50.10190">
    <property type="entry name" value="BRCT domain"/>
    <property type="match status" value="1"/>
</dbReference>
<feature type="domain" description="BRCT" evidence="6">
    <location>
        <begin position="330"/>
        <end position="423"/>
    </location>
</feature>
<proteinExistence type="inferred from homology"/>
<protein>
    <recommendedName>
        <fullName evidence="4">Pescadillo homolog</fullName>
    </recommendedName>
</protein>
<evidence type="ECO:0000313" key="8">
    <source>
        <dbReference type="Proteomes" id="UP000007110"/>
    </source>
</evidence>
<dbReference type="PANTHER" id="PTHR12221">
    <property type="entry name" value="PESCADILLO - RELATED"/>
    <property type="match status" value="1"/>
</dbReference>
<evidence type="ECO:0000256" key="5">
    <source>
        <dbReference type="SAM" id="MobiDB-lite"/>
    </source>
</evidence>